<dbReference type="Proteomes" id="UP000316096">
    <property type="component" value="Unassembled WGS sequence"/>
</dbReference>
<dbReference type="Gene3D" id="3.30.530.20">
    <property type="match status" value="1"/>
</dbReference>
<keyword evidence="2" id="KW-1185">Reference proteome</keyword>
<dbReference type="SUPFAM" id="SSF55961">
    <property type="entry name" value="Bet v1-like"/>
    <property type="match status" value="1"/>
</dbReference>
<protein>
    <submittedName>
        <fullName evidence="1">Polyketide cyclase/dehydrase/lipid transport protein</fullName>
    </submittedName>
</protein>
<gene>
    <name evidence="1" type="ORF">FB559_7848</name>
</gene>
<organism evidence="1 2">
    <name type="scientific">Actinoallomurus bryophytorum</name>
    <dbReference type="NCBI Taxonomy" id="1490222"/>
    <lineage>
        <taxon>Bacteria</taxon>
        <taxon>Bacillati</taxon>
        <taxon>Actinomycetota</taxon>
        <taxon>Actinomycetes</taxon>
        <taxon>Streptosporangiales</taxon>
        <taxon>Thermomonosporaceae</taxon>
        <taxon>Actinoallomurus</taxon>
    </lineage>
</organism>
<dbReference type="AlphaFoldDB" id="A0A543C0D9"/>
<name>A0A543C0D9_9ACTN</name>
<dbReference type="InterPro" id="IPR023393">
    <property type="entry name" value="START-like_dom_sf"/>
</dbReference>
<dbReference type="RefSeq" id="WP_141962556.1">
    <property type="nucleotide sequence ID" value="NZ_VFOZ01000002.1"/>
</dbReference>
<dbReference type="OrthoDB" id="114248at2"/>
<evidence type="ECO:0000313" key="1">
    <source>
        <dbReference type="EMBL" id="TQL90540.1"/>
    </source>
</evidence>
<dbReference type="EMBL" id="VFOZ01000002">
    <property type="protein sequence ID" value="TQL90540.1"/>
    <property type="molecule type" value="Genomic_DNA"/>
</dbReference>
<accession>A0A543C0D9</accession>
<comment type="caution">
    <text evidence="1">The sequence shown here is derived from an EMBL/GenBank/DDBJ whole genome shotgun (WGS) entry which is preliminary data.</text>
</comment>
<proteinExistence type="predicted"/>
<sequence>MAPRNALPHHARSASVPGIRGVATVTSALVMRAPAHVVYAFLSRLPNHGLITGRRLRLESVTADGMGARIAMRGPLGIRRTARTCVTDLHPPRGFGGTAAVGRRTEAYVQWTIERAGTGSLVTLTATIFRAGALDRLLLTLGGRRWLARSFDRALVLLAVAMESALDTGEPCARMAG</sequence>
<evidence type="ECO:0000313" key="2">
    <source>
        <dbReference type="Proteomes" id="UP000316096"/>
    </source>
</evidence>
<reference evidence="1 2" key="1">
    <citation type="submission" date="2019-06" db="EMBL/GenBank/DDBJ databases">
        <title>Sequencing the genomes of 1000 actinobacteria strains.</title>
        <authorList>
            <person name="Klenk H.-P."/>
        </authorList>
    </citation>
    <scope>NUCLEOTIDE SEQUENCE [LARGE SCALE GENOMIC DNA]</scope>
    <source>
        <strain evidence="1 2">DSM 102200</strain>
    </source>
</reference>
<dbReference type="InterPro" id="IPR019587">
    <property type="entry name" value="Polyketide_cyclase/dehydratase"/>
</dbReference>
<dbReference type="Pfam" id="PF10604">
    <property type="entry name" value="Polyketide_cyc2"/>
    <property type="match status" value="1"/>
</dbReference>